<proteinExistence type="predicted"/>
<reference evidence="1" key="1">
    <citation type="submission" date="2018-02" db="EMBL/GenBank/DDBJ databases">
        <title>Rhizophora mucronata_Transcriptome.</title>
        <authorList>
            <person name="Meera S.P."/>
            <person name="Sreeshan A."/>
            <person name="Augustine A."/>
        </authorList>
    </citation>
    <scope>NUCLEOTIDE SEQUENCE</scope>
    <source>
        <tissue evidence="1">Leaf</tissue>
    </source>
</reference>
<sequence>MGYCLEANNRILVYQFATMGSLHDVLHGISSQTLFPFLFLSIEI</sequence>
<protein>
    <submittedName>
        <fullName evidence="1">Uncharacterized protein</fullName>
    </submittedName>
</protein>
<evidence type="ECO:0000313" key="1">
    <source>
        <dbReference type="EMBL" id="MBX47911.1"/>
    </source>
</evidence>
<name>A0A2P2NZU6_RHIMU</name>
<dbReference type="EMBL" id="GGEC01067427">
    <property type="protein sequence ID" value="MBX47911.1"/>
    <property type="molecule type" value="Transcribed_RNA"/>
</dbReference>
<accession>A0A2P2NZU6</accession>
<organism evidence="1">
    <name type="scientific">Rhizophora mucronata</name>
    <name type="common">Asiatic mangrove</name>
    <dbReference type="NCBI Taxonomy" id="61149"/>
    <lineage>
        <taxon>Eukaryota</taxon>
        <taxon>Viridiplantae</taxon>
        <taxon>Streptophyta</taxon>
        <taxon>Embryophyta</taxon>
        <taxon>Tracheophyta</taxon>
        <taxon>Spermatophyta</taxon>
        <taxon>Magnoliopsida</taxon>
        <taxon>eudicotyledons</taxon>
        <taxon>Gunneridae</taxon>
        <taxon>Pentapetalae</taxon>
        <taxon>rosids</taxon>
        <taxon>fabids</taxon>
        <taxon>Malpighiales</taxon>
        <taxon>Rhizophoraceae</taxon>
        <taxon>Rhizophora</taxon>
    </lineage>
</organism>
<dbReference type="AlphaFoldDB" id="A0A2P2NZU6"/>